<proteinExistence type="inferred from homology"/>
<dbReference type="InterPro" id="IPR019999">
    <property type="entry name" value="Anth_synth_I-like"/>
</dbReference>
<dbReference type="EMBL" id="PVTF01000002">
    <property type="protein sequence ID" value="PRY45215.1"/>
    <property type="molecule type" value="Genomic_DNA"/>
</dbReference>
<dbReference type="Pfam" id="PF00117">
    <property type="entry name" value="GATase"/>
    <property type="match status" value="1"/>
</dbReference>
<dbReference type="PRINTS" id="PR00099">
    <property type="entry name" value="CPSGATASE"/>
</dbReference>
<dbReference type="PROSITE" id="PS51273">
    <property type="entry name" value="GATASE_TYPE_1"/>
    <property type="match status" value="1"/>
</dbReference>
<comment type="similarity">
    <text evidence="1">In the C-terminal section; belongs to the anthranilate synthase component I family.</text>
</comment>
<dbReference type="SUPFAM" id="SSF52317">
    <property type="entry name" value="Class I glutamine amidotransferase-like"/>
    <property type="match status" value="1"/>
</dbReference>
<gene>
    <name evidence="8" type="ORF">CLV43_102780</name>
</gene>
<dbReference type="OrthoDB" id="3518032at2"/>
<dbReference type="SUPFAM" id="SSF56322">
    <property type="entry name" value="ADC synthase"/>
    <property type="match status" value="1"/>
</dbReference>
<dbReference type="NCBIfam" id="TIGR00566">
    <property type="entry name" value="trpG_papA"/>
    <property type="match status" value="1"/>
</dbReference>
<evidence type="ECO:0000313" key="9">
    <source>
        <dbReference type="Proteomes" id="UP000239494"/>
    </source>
</evidence>
<evidence type="ECO:0000259" key="7">
    <source>
        <dbReference type="Pfam" id="PF04715"/>
    </source>
</evidence>
<name>A0A2T0THY4_9PSEU</name>
<dbReference type="GO" id="GO:0009396">
    <property type="term" value="P:folic acid-containing compound biosynthetic process"/>
    <property type="evidence" value="ECO:0007669"/>
    <property type="project" value="InterPro"/>
</dbReference>
<dbReference type="NCBIfam" id="TIGR00553">
    <property type="entry name" value="pabB"/>
    <property type="match status" value="1"/>
</dbReference>
<dbReference type="GO" id="GO:0008153">
    <property type="term" value="P:4-aminobenzoate biosynthetic process"/>
    <property type="evidence" value="ECO:0007669"/>
    <property type="project" value="TreeGrafter"/>
</dbReference>
<dbReference type="PRINTS" id="PR00097">
    <property type="entry name" value="ANTSNTHASEII"/>
</dbReference>
<dbReference type="PANTHER" id="PTHR11236">
    <property type="entry name" value="AMINOBENZOATE/ANTHRANILATE SYNTHASE"/>
    <property type="match status" value="1"/>
</dbReference>
<sequence>MRTLLIDNHDSYTYNLFQLMAGVYGTPPVVVTNDDERWATLAVDDFDAVVVSPGPGHPGRERDLGAVRELLRHTNVPLLGVCLGHQAIALLAGADVVGAPQPRHGHLTRVRHNGAGLFDGLPQDFVAVRYHSLCVPARDLPPSLEPTAWAEDGVLMGLRHRDRPMWGVQFHPESIASEHGAALIENFGRVAAKTLAEQGKALGAPLVLPTPRTVPVAPVAPEPAPWRLRHREIGRQVDTAAAFTELFADLDHAFWLDSSRIEPGLSRFSFLGAPEGPHGEVLTYRVDDGGESVFDALRARLAEPVDGVPDLPFDLASGYVGYFGYELKGELGSPNRHRAATPDAVWMSTTRLVVVDHELHRTHLIALSRTGDDPSAAEWLDDAERRLADLAPLPEPRTPLGLGYDPGPGLLRHRQEYLDNVEACQRQLHAGESYEICLTTRTTLPLDMDPLALYLVQRRTNPAPQAAFLRLGGISVLCSSPERFLRVTGDRTVESKPIKGTAARGTDPVSDERLRASLTEDPKVRAENLMIVDLLRNDLGRVCEIGSVHVPRYMAVESYATVHQLVSTVRGTLREDVDTIACVRACFPGGSMTGAPKLRTMEILDQLESTPRGIFSGSIGFLGRNGTADLNIVIRTAVAEGKSLLIGAGGAIVLDSDPADEFDEMLLKARAPMRGLGVDLGRVAPQPHLMETPR</sequence>
<evidence type="ECO:0000256" key="4">
    <source>
        <dbReference type="ARBA" id="ARBA00022962"/>
    </source>
</evidence>
<protein>
    <recommendedName>
        <fullName evidence="2">aminodeoxychorismate synthase</fullName>
        <ecNumber evidence="2">2.6.1.85</ecNumber>
    </recommendedName>
</protein>
<evidence type="ECO:0000313" key="8">
    <source>
        <dbReference type="EMBL" id="PRY45215.1"/>
    </source>
</evidence>
<evidence type="ECO:0000256" key="2">
    <source>
        <dbReference type="ARBA" id="ARBA00013139"/>
    </source>
</evidence>
<dbReference type="InterPro" id="IPR005801">
    <property type="entry name" value="ADC_synthase"/>
</dbReference>
<dbReference type="InterPro" id="IPR006805">
    <property type="entry name" value="Anth_synth_I_N"/>
</dbReference>
<evidence type="ECO:0000259" key="5">
    <source>
        <dbReference type="Pfam" id="PF00117"/>
    </source>
</evidence>
<dbReference type="Proteomes" id="UP000239494">
    <property type="component" value="Unassembled WGS sequence"/>
</dbReference>
<dbReference type="CDD" id="cd01743">
    <property type="entry name" value="GATase1_Anthranilate_Synthase"/>
    <property type="match status" value="1"/>
</dbReference>
<dbReference type="PANTHER" id="PTHR11236:SF18">
    <property type="entry name" value="AMINODEOXYCHORISMATE SYNTHASE"/>
    <property type="match status" value="1"/>
</dbReference>
<keyword evidence="4" id="KW-0315">Glutamine amidotransferase</keyword>
<feature type="domain" description="Chorismate-utilising enzyme C-terminal" evidence="6">
    <location>
        <begin position="414"/>
        <end position="668"/>
    </location>
</feature>
<dbReference type="InterPro" id="IPR005802">
    <property type="entry name" value="ADC_synth_comp_1"/>
</dbReference>
<dbReference type="Pfam" id="PF04715">
    <property type="entry name" value="Anth_synt_I_N"/>
    <property type="match status" value="1"/>
</dbReference>
<dbReference type="GO" id="GO:0000162">
    <property type="term" value="P:L-tryptophan biosynthetic process"/>
    <property type="evidence" value="ECO:0007669"/>
    <property type="project" value="TreeGrafter"/>
</dbReference>
<evidence type="ECO:0000256" key="1">
    <source>
        <dbReference type="ARBA" id="ARBA00005970"/>
    </source>
</evidence>
<dbReference type="AlphaFoldDB" id="A0A2T0THY4"/>
<dbReference type="EC" id="2.6.1.85" evidence="2"/>
<dbReference type="InterPro" id="IPR029062">
    <property type="entry name" value="Class_I_gatase-like"/>
</dbReference>
<dbReference type="RefSeq" id="WP_106186734.1">
    <property type="nucleotide sequence ID" value="NZ_PVTF01000002.1"/>
</dbReference>
<dbReference type="InterPro" id="IPR017926">
    <property type="entry name" value="GATASE"/>
</dbReference>
<keyword evidence="3" id="KW-0808">Transferase</keyword>
<organism evidence="8 9">
    <name type="scientific">Umezawaea tangerina</name>
    <dbReference type="NCBI Taxonomy" id="84725"/>
    <lineage>
        <taxon>Bacteria</taxon>
        <taxon>Bacillati</taxon>
        <taxon>Actinomycetota</taxon>
        <taxon>Actinomycetes</taxon>
        <taxon>Pseudonocardiales</taxon>
        <taxon>Pseudonocardiaceae</taxon>
        <taxon>Umezawaea</taxon>
    </lineage>
</organism>
<dbReference type="PRINTS" id="PR00096">
    <property type="entry name" value="GATASE"/>
</dbReference>
<dbReference type="GO" id="GO:0005737">
    <property type="term" value="C:cytoplasm"/>
    <property type="evidence" value="ECO:0007669"/>
    <property type="project" value="TreeGrafter"/>
</dbReference>
<dbReference type="Gene3D" id="3.60.120.10">
    <property type="entry name" value="Anthranilate synthase"/>
    <property type="match status" value="1"/>
</dbReference>
<evidence type="ECO:0000256" key="3">
    <source>
        <dbReference type="ARBA" id="ARBA00022679"/>
    </source>
</evidence>
<comment type="caution">
    <text evidence="8">The sequence shown here is derived from an EMBL/GenBank/DDBJ whole genome shotgun (WGS) entry which is preliminary data.</text>
</comment>
<dbReference type="InterPro" id="IPR006221">
    <property type="entry name" value="TrpG/PapA_dom"/>
</dbReference>
<keyword evidence="9" id="KW-1185">Reference proteome</keyword>
<feature type="domain" description="Anthranilate synthase component I N-terminal" evidence="7">
    <location>
        <begin position="243"/>
        <end position="364"/>
    </location>
</feature>
<dbReference type="Pfam" id="PF00425">
    <property type="entry name" value="Chorismate_bind"/>
    <property type="match status" value="1"/>
</dbReference>
<dbReference type="Gene3D" id="3.40.50.880">
    <property type="match status" value="1"/>
</dbReference>
<evidence type="ECO:0000259" key="6">
    <source>
        <dbReference type="Pfam" id="PF00425"/>
    </source>
</evidence>
<dbReference type="GO" id="GO:0046820">
    <property type="term" value="F:4-amino-4-deoxychorismate synthase activity"/>
    <property type="evidence" value="ECO:0007669"/>
    <property type="project" value="UniProtKB-EC"/>
</dbReference>
<feature type="domain" description="Glutamine amidotransferase" evidence="5">
    <location>
        <begin position="4"/>
        <end position="187"/>
    </location>
</feature>
<reference evidence="8 9" key="1">
    <citation type="submission" date="2018-03" db="EMBL/GenBank/DDBJ databases">
        <title>Genomic Encyclopedia of Archaeal and Bacterial Type Strains, Phase II (KMG-II): from individual species to whole genera.</title>
        <authorList>
            <person name="Goeker M."/>
        </authorList>
    </citation>
    <scope>NUCLEOTIDE SEQUENCE [LARGE SCALE GENOMIC DNA]</scope>
    <source>
        <strain evidence="8 9">DSM 44720</strain>
    </source>
</reference>
<accession>A0A2T0THY4</accession>
<dbReference type="InterPro" id="IPR015890">
    <property type="entry name" value="Chorismate_C"/>
</dbReference>